<dbReference type="RefSeq" id="WP_160598826.1">
    <property type="nucleotide sequence ID" value="NZ_WTYS01000001.1"/>
</dbReference>
<dbReference type="Proteomes" id="UP000468943">
    <property type="component" value="Unassembled WGS sequence"/>
</dbReference>
<keyword evidence="5" id="KW-1185">Reference proteome</keyword>
<gene>
    <name evidence="4" type="ORF">GRI36_12945</name>
</gene>
<reference evidence="4 5" key="1">
    <citation type="submission" date="2019-12" db="EMBL/GenBank/DDBJ databases">
        <title>Genomic-based taxomic classification of the family Erythrobacteraceae.</title>
        <authorList>
            <person name="Xu L."/>
        </authorList>
    </citation>
    <scope>NUCLEOTIDE SEQUENCE [LARGE SCALE GENOMIC DNA]</scope>
    <source>
        <strain evidence="4 5">JCM 17802</strain>
    </source>
</reference>
<feature type="signal peptide" evidence="2">
    <location>
        <begin position="1"/>
        <end position="20"/>
    </location>
</feature>
<feature type="domain" description="TNase-like" evidence="3">
    <location>
        <begin position="33"/>
        <end position="145"/>
    </location>
</feature>
<dbReference type="SMART" id="SM00318">
    <property type="entry name" value="SNc"/>
    <property type="match status" value="1"/>
</dbReference>
<proteinExistence type="predicted"/>
<name>A0A6I4SPP1_9SPHN</name>
<dbReference type="Gene3D" id="2.40.50.90">
    <property type="match status" value="1"/>
</dbReference>
<protein>
    <recommendedName>
        <fullName evidence="3">TNase-like domain-containing protein</fullName>
    </recommendedName>
</protein>
<dbReference type="PANTHER" id="PTHR12302">
    <property type="entry name" value="EBNA2 BINDING PROTEIN P100"/>
    <property type="match status" value="1"/>
</dbReference>
<dbReference type="InterPro" id="IPR035437">
    <property type="entry name" value="SNase_OB-fold_sf"/>
</dbReference>
<sequence>MKTYLILAVLILTASGPAVATESVISGTATAADGDTLNFSGASVRLLGIDAPELKQSCIRDSQDWQCGREAAAMLAQLIEGQNLKCQSRGADEFGNLLASCTSGDLDLGLTMVEAGLAVALASGGHQYAAAEALRKTHRIGIWSSQFDHPADWRLKYPAPKPKPAERRASVRSDPAPSANTARSYRNQFGCAIKGNRNRRGQWIYHLPGMKYYERTRPEDFFCTEEQALRAGYRRSQE</sequence>
<feature type="region of interest" description="Disordered" evidence="1">
    <location>
        <begin position="158"/>
        <end position="182"/>
    </location>
</feature>
<dbReference type="AlphaFoldDB" id="A0A6I4SPP1"/>
<evidence type="ECO:0000256" key="2">
    <source>
        <dbReference type="SAM" id="SignalP"/>
    </source>
</evidence>
<dbReference type="Pfam" id="PF00565">
    <property type="entry name" value="SNase"/>
    <property type="match status" value="1"/>
</dbReference>
<dbReference type="SUPFAM" id="SSF50199">
    <property type="entry name" value="Staphylococcal nuclease"/>
    <property type="match status" value="1"/>
</dbReference>
<evidence type="ECO:0000256" key="1">
    <source>
        <dbReference type="SAM" id="MobiDB-lite"/>
    </source>
</evidence>
<dbReference type="OrthoDB" id="9805504at2"/>
<accession>A0A6I4SPP1</accession>
<evidence type="ECO:0000313" key="4">
    <source>
        <dbReference type="EMBL" id="MXO57783.1"/>
    </source>
</evidence>
<feature type="chain" id="PRO_5026138188" description="TNase-like domain-containing protein" evidence="2">
    <location>
        <begin position="21"/>
        <end position="238"/>
    </location>
</feature>
<dbReference type="EMBL" id="WTYS01000001">
    <property type="protein sequence ID" value="MXO57783.1"/>
    <property type="molecule type" value="Genomic_DNA"/>
</dbReference>
<keyword evidence="2" id="KW-0732">Signal</keyword>
<dbReference type="InterPro" id="IPR016071">
    <property type="entry name" value="Staphylococal_nuclease_OB-fold"/>
</dbReference>
<dbReference type="PROSITE" id="PS50830">
    <property type="entry name" value="TNASE_3"/>
    <property type="match status" value="1"/>
</dbReference>
<evidence type="ECO:0000259" key="3">
    <source>
        <dbReference type="PROSITE" id="PS50830"/>
    </source>
</evidence>
<dbReference type="PANTHER" id="PTHR12302:SF26">
    <property type="entry name" value="BLR1266 PROTEIN"/>
    <property type="match status" value="1"/>
</dbReference>
<organism evidence="4 5">
    <name type="scientific">Pontixanthobacter gangjinensis</name>
    <dbReference type="NCBI Taxonomy" id="1028742"/>
    <lineage>
        <taxon>Bacteria</taxon>
        <taxon>Pseudomonadati</taxon>
        <taxon>Pseudomonadota</taxon>
        <taxon>Alphaproteobacteria</taxon>
        <taxon>Sphingomonadales</taxon>
        <taxon>Erythrobacteraceae</taxon>
        <taxon>Pontixanthobacter</taxon>
    </lineage>
</organism>
<comment type="caution">
    <text evidence="4">The sequence shown here is derived from an EMBL/GenBank/DDBJ whole genome shotgun (WGS) entry which is preliminary data.</text>
</comment>
<evidence type="ECO:0000313" key="5">
    <source>
        <dbReference type="Proteomes" id="UP000468943"/>
    </source>
</evidence>